<dbReference type="InterPro" id="IPR001680">
    <property type="entry name" value="WD40_rpt"/>
</dbReference>
<dbReference type="PROSITE" id="PS50082">
    <property type="entry name" value="WD_REPEATS_2"/>
    <property type="match status" value="3"/>
</dbReference>
<evidence type="ECO:0000256" key="6">
    <source>
        <dbReference type="SAM" id="MobiDB-lite"/>
    </source>
</evidence>
<dbReference type="GO" id="GO:0000209">
    <property type="term" value="P:protein polyubiquitination"/>
    <property type="evidence" value="ECO:0007669"/>
    <property type="project" value="TreeGrafter"/>
</dbReference>
<accession>A0AAW1NLW6</accession>
<dbReference type="GO" id="GO:0006283">
    <property type="term" value="P:transcription-coupled nucleotide-excision repair"/>
    <property type="evidence" value="ECO:0007669"/>
    <property type="project" value="InterPro"/>
</dbReference>
<dbReference type="PANTHER" id="PTHR46202:SF1">
    <property type="entry name" value="DNA EXCISION REPAIR PROTEIN ERCC-8"/>
    <property type="match status" value="1"/>
</dbReference>
<dbReference type="PROSITE" id="PS00678">
    <property type="entry name" value="WD_REPEATS_1"/>
    <property type="match status" value="1"/>
</dbReference>
<dbReference type="InterPro" id="IPR015943">
    <property type="entry name" value="WD40/YVTN_repeat-like_dom_sf"/>
</dbReference>
<dbReference type="Gene3D" id="2.130.10.10">
    <property type="entry name" value="YVTN repeat-like/Quinoprotein amine dehydrogenase"/>
    <property type="match status" value="2"/>
</dbReference>
<dbReference type="SUPFAM" id="SSF50978">
    <property type="entry name" value="WD40 repeat-like"/>
    <property type="match status" value="1"/>
</dbReference>
<dbReference type="GO" id="GO:0043161">
    <property type="term" value="P:proteasome-mediated ubiquitin-dependent protein catabolic process"/>
    <property type="evidence" value="ECO:0007669"/>
    <property type="project" value="TreeGrafter"/>
</dbReference>
<dbReference type="AlphaFoldDB" id="A0AAW1NLW6"/>
<dbReference type="EMBL" id="JALJOQ010000181">
    <property type="protein sequence ID" value="KAK9791163.1"/>
    <property type="molecule type" value="Genomic_DNA"/>
</dbReference>
<dbReference type="GO" id="GO:0000109">
    <property type="term" value="C:nucleotide-excision repair complex"/>
    <property type="evidence" value="ECO:0007669"/>
    <property type="project" value="TreeGrafter"/>
</dbReference>
<gene>
    <name evidence="7" type="ORF">WJX73_000510</name>
</gene>
<dbReference type="Pfam" id="PF00400">
    <property type="entry name" value="WD40"/>
    <property type="match status" value="4"/>
</dbReference>
<dbReference type="InterPro" id="IPR020472">
    <property type="entry name" value="WD40_PAC1"/>
</dbReference>
<organism evidence="7 8">
    <name type="scientific">Symbiochloris irregularis</name>
    <dbReference type="NCBI Taxonomy" id="706552"/>
    <lineage>
        <taxon>Eukaryota</taxon>
        <taxon>Viridiplantae</taxon>
        <taxon>Chlorophyta</taxon>
        <taxon>core chlorophytes</taxon>
        <taxon>Trebouxiophyceae</taxon>
        <taxon>Trebouxiales</taxon>
        <taxon>Trebouxiaceae</taxon>
        <taxon>Symbiochloris</taxon>
    </lineage>
</organism>
<evidence type="ECO:0000313" key="7">
    <source>
        <dbReference type="EMBL" id="KAK9791163.1"/>
    </source>
</evidence>
<keyword evidence="1 5" id="KW-0853">WD repeat</keyword>
<keyword evidence="3" id="KW-0227">DNA damage</keyword>
<feature type="repeat" description="WD" evidence="5">
    <location>
        <begin position="246"/>
        <end position="278"/>
    </location>
</feature>
<proteinExistence type="predicted"/>
<reference evidence="7 8" key="1">
    <citation type="journal article" date="2024" name="Nat. Commun.">
        <title>Phylogenomics reveals the evolutionary origins of lichenization in chlorophyte algae.</title>
        <authorList>
            <person name="Puginier C."/>
            <person name="Libourel C."/>
            <person name="Otte J."/>
            <person name="Skaloud P."/>
            <person name="Haon M."/>
            <person name="Grisel S."/>
            <person name="Petersen M."/>
            <person name="Berrin J.G."/>
            <person name="Delaux P.M."/>
            <person name="Dal Grande F."/>
            <person name="Keller J."/>
        </authorList>
    </citation>
    <scope>NUCLEOTIDE SEQUENCE [LARGE SCALE GENOMIC DNA]</scope>
    <source>
        <strain evidence="7 8">SAG 2036</strain>
    </source>
</reference>
<sequence length="295" mass="32682">MPAGSARKLRCREVGARGLAQDEIRARDGSLQLNLNKRLKPTGRSGITWLDLDAVESLSCVAWYPVDTGLFLSCSYDNQIKVWDTELLKHAEVWALQWSQLSEWILLSGGCDGEVRLWDIRMSGCTALLDQHYTAAPSAARKRMRREQSRSNSQPLPSVCAHDGSVTSILPSPNGLLWLTAGTDGRVRQWDSYNHRNMLINFANTFNRATKPRQMATAQESDVLYHPSGSVIQMLRIGGGDELGILRGHMDTVHACAFNPVEHELYTGGSDCQLLAWSAPSSDVPIDKDNWSDSG</sequence>
<evidence type="ECO:0000256" key="4">
    <source>
        <dbReference type="ARBA" id="ARBA00023204"/>
    </source>
</evidence>
<protein>
    <submittedName>
        <fullName evidence="7">Uncharacterized protein</fullName>
    </submittedName>
</protein>
<dbReference type="PANTHER" id="PTHR46202">
    <property type="entry name" value="DNA EXCISION REPAIR PROTEIN ERCC-8"/>
    <property type="match status" value="1"/>
</dbReference>
<dbReference type="PRINTS" id="PR00320">
    <property type="entry name" value="GPROTEINBRPT"/>
</dbReference>
<keyword evidence="4" id="KW-0234">DNA repair</keyword>
<feature type="repeat" description="WD" evidence="5">
    <location>
        <begin position="106"/>
        <end position="121"/>
    </location>
</feature>
<evidence type="ECO:0000256" key="2">
    <source>
        <dbReference type="ARBA" id="ARBA00022737"/>
    </source>
</evidence>
<dbReference type="PROSITE" id="PS50294">
    <property type="entry name" value="WD_REPEATS_REGION"/>
    <property type="match status" value="1"/>
</dbReference>
<dbReference type="InterPro" id="IPR036322">
    <property type="entry name" value="WD40_repeat_dom_sf"/>
</dbReference>
<dbReference type="InterPro" id="IPR042238">
    <property type="entry name" value="Rad28/ERCC8/Ckn1/ATCSA-1"/>
</dbReference>
<dbReference type="Proteomes" id="UP001465755">
    <property type="component" value="Unassembled WGS sequence"/>
</dbReference>
<keyword evidence="2" id="KW-0677">Repeat</keyword>
<feature type="repeat" description="WD" evidence="5">
    <location>
        <begin position="159"/>
        <end position="191"/>
    </location>
</feature>
<evidence type="ECO:0000256" key="3">
    <source>
        <dbReference type="ARBA" id="ARBA00022763"/>
    </source>
</evidence>
<name>A0AAW1NLW6_9CHLO</name>
<dbReference type="InterPro" id="IPR019775">
    <property type="entry name" value="WD40_repeat_CS"/>
</dbReference>
<feature type="region of interest" description="Disordered" evidence="6">
    <location>
        <begin position="140"/>
        <end position="159"/>
    </location>
</feature>
<evidence type="ECO:0000256" key="1">
    <source>
        <dbReference type="ARBA" id="ARBA00022574"/>
    </source>
</evidence>
<evidence type="ECO:0000256" key="5">
    <source>
        <dbReference type="PROSITE-ProRule" id="PRU00221"/>
    </source>
</evidence>
<evidence type="ECO:0000313" key="8">
    <source>
        <dbReference type="Proteomes" id="UP001465755"/>
    </source>
</evidence>
<comment type="caution">
    <text evidence="7">The sequence shown here is derived from an EMBL/GenBank/DDBJ whole genome shotgun (WGS) entry which is preliminary data.</text>
</comment>
<dbReference type="SMART" id="SM00320">
    <property type="entry name" value="WD40"/>
    <property type="match status" value="4"/>
</dbReference>
<dbReference type="GO" id="GO:0031464">
    <property type="term" value="C:Cul4A-RING E3 ubiquitin ligase complex"/>
    <property type="evidence" value="ECO:0007669"/>
    <property type="project" value="TreeGrafter"/>
</dbReference>
<keyword evidence="8" id="KW-1185">Reference proteome</keyword>